<dbReference type="Gene3D" id="1.10.472.170">
    <property type="match status" value="1"/>
</dbReference>
<evidence type="ECO:0000256" key="1">
    <source>
        <dbReference type="SAM" id="MobiDB-lite"/>
    </source>
</evidence>
<evidence type="ECO:0000313" key="3">
    <source>
        <dbReference type="Proteomes" id="UP000751190"/>
    </source>
</evidence>
<dbReference type="OrthoDB" id="25790at2759"/>
<accession>A0A8J6CFM1</accession>
<name>A0A8J6CFM1_DIALT</name>
<keyword evidence="3" id="KW-1185">Reference proteome</keyword>
<proteinExistence type="predicted"/>
<feature type="region of interest" description="Disordered" evidence="1">
    <location>
        <begin position="27"/>
        <end position="46"/>
    </location>
</feature>
<sequence>MGRATKPPRGADLIGAITASSQSLVKKISADGPIRERRGPESTMGGMTAAGAEARAKGAKAKTGVCANCRNDNPRLWETDYKNGNYVCLACGAVDANRVLSTEEESRVFADDSAADKEQKKRAEFRADGRLGSFIAGAVERRGQLPNPAIQSLQRAQLRVQDAPAELLAAAEQLGKTDGAPPAARSRKPVKASKQLERYLAAIDSLGEKARVGGAISGEAKQLAERWAAQLDEHDGRCRAEGCRMRKATGPHAASAAAAAFLLVASKRSADAGGGEGVARAMQEFDVHLQDKEASAFRRFHPLLVHALKWRKADGCVNSDAAPLAQPAPSSVGVAPAAKGLVSRVAERVCGGGDKLRATLQIKQHAFGLLDWIASESLLVGKQPKTVAAAALMLAFDELVRARAPVMGDVEPPTLHGVCDELATTPATVQQAIDAIKAPRDAFVRAGL</sequence>
<comment type="caution">
    <text evidence="2">The sequence shown here is derived from an EMBL/GenBank/DDBJ whole genome shotgun (WGS) entry which is preliminary data.</text>
</comment>
<dbReference type="SUPFAM" id="SSF57783">
    <property type="entry name" value="Zinc beta-ribbon"/>
    <property type="match status" value="1"/>
</dbReference>
<reference evidence="2" key="1">
    <citation type="submission" date="2021-05" db="EMBL/GenBank/DDBJ databases">
        <title>The genome of the haptophyte Pavlova lutheri (Diacronema luteri, Pavlovales) - a model for lipid biosynthesis in eukaryotic algae.</title>
        <authorList>
            <person name="Hulatt C.J."/>
            <person name="Posewitz M.C."/>
        </authorList>
    </citation>
    <scope>NUCLEOTIDE SEQUENCE</scope>
    <source>
        <strain evidence="2">NIVA-4/92</strain>
    </source>
</reference>
<dbReference type="Proteomes" id="UP000751190">
    <property type="component" value="Unassembled WGS sequence"/>
</dbReference>
<dbReference type="CDD" id="cd00043">
    <property type="entry name" value="CYCLIN_SF"/>
    <property type="match status" value="1"/>
</dbReference>
<dbReference type="EMBL" id="JAGTXO010000009">
    <property type="protein sequence ID" value="KAG8465788.1"/>
    <property type="molecule type" value="Genomic_DNA"/>
</dbReference>
<organism evidence="2 3">
    <name type="scientific">Diacronema lutheri</name>
    <name type="common">Unicellular marine alga</name>
    <name type="synonym">Monochrysis lutheri</name>
    <dbReference type="NCBI Taxonomy" id="2081491"/>
    <lineage>
        <taxon>Eukaryota</taxon>
        <taxon>Haptista</taxon>
        <taxon>Haptophyta</taxon>
        <taxon>Pavlovophyceae</taxon>
        <taxon>Pavlovales</taxon>
        <taxon>Pavlovaceae</taxon>
        <taxon>Diacronema</taxon>
    </lineage>
</organism>
<dbReference type="AlphaFoldDB" id="A0A8J6CFM1"/>
<evidence type="ECO:0008006" key="4">
    <source>
        <dbReference type="Google" id="ProtNLM"/>
    </source>
</evidence>
<gene>
    <name evidence="2" type="ORF">KFE25_005358</name>
</gene>
<protein>
    <recommendedName>
        <fullName evidence="4">TFIIB-type domain-containing protein</fullName>
    </recommendedName>
</protein>
<evidence type="ECO:0000313" key="2">
    <source>
        <dbReference type="EMBL" id="KAG8465788.1"/>
    </source>
</evidence>